<organism evidence="1 2">
    <name type="scientific">Hyaloperonospora arabidopsidis (strain Emoy2)</name>
    <name type="common">Downy mildew agent</name>
    <name type="synonym">Peronospora arabidopsidis</name>
    <dbReference type="NCBI Taxonomy" id="559515"/>
    <lineage>
        <taxon>Eukaryota</taxon>
        <taxon>Sar</taxon>
        <taxon>Stramenopiles</taxon>
        <taxon>Oomycota</taxon>
        <taxon>Peronosporomycetes</taxon>
        <taxon>Peronosporales</taxon>
        <taxon>Peronosporaceae</taxon>
        <taxon>Hyaloperonospora</taxon>
    </lineage>
</organism>
<reference evidence="1" key="2">
    <citation type="submission" date="2015-06" db="UniProtKB">
        <authorList>
            <consortium name="EnsemblProtists"/>
        </authorList>
    </citation>
    <scope>IDENTIFICATION</scope>
    <source>
        <strain evidence="1">Emoy2</strain>
    </source>
</reference>
<evidence type="ECO:0000313" key="2">
    <source>
        <dbReference type="Proteomes" id="UP000011713"/>
    </source>
</evidence>
<keyword evidence="2" id="KW-1185">Reference proteome</keyword>
<dbReference type="VEuPathDB" id="FungiDB:HpaG800285"/>
<protein>
    <submittedName>
        <fullName evidence="1">Uncharacterized protein</fullName>
    </submittedName>
</protein>
<sequence>MSYEKPPCDINSIALIGGARLIMGGMSQDLGLHRRLVDKTLLLAVVTLGSTTFTKIKAPFHGVIVESGAKSSRAIFPPEAAVSMQRVPIGVKLIASTAAVYSEQ</sequence>
<proteinExistence type="predicted"/>
<dbReference type="AlphaFoldDB" id="M4B1Y8"/>
<dbReference type="Proteomes" id="UP000011713">
    <property type="component" value="Unassembled WGS sequence"/>
</dbReference>
<evidence type="ECO:0000313" key="1">
    <source>
        <dbReference type="EnsemblProtists" id="HpaP800285"/>
    </source>
</evidence>
<dbReference type="InParanoid" id="M4B1Y8"/>
<accession>M4B1Y8</accession>
<dbReference type="HOGENOM" id="CLU_2255343_0_0_1"/>
<dbReference type="EMBL" id="JH597777">
    <property type="status" value="NOT_ANNOTATED_CDS"/>
    <property type="molecule type" value="Genomic_DNA"/>
</dbReference>
<dbReference type="EnsemblProtists" id="HpaT800285">
    <property type="protein sequence ID" value="HpaP800285"/>
    <property type="gene ID" value="HpaG800285"/>
</dbReference>
<reference evidence="2" key="1">
    <citation type="journal article" date="2010" name="Science">
        <title>Signatures of adaptation to obligate biotrophy in the Hyaloperonospora arabidopsidis genome.</title>
        <authorList>
            <person name="Baxter L."/>
            <person name="Tripathy S."/>
            <person name="Ishaque N."/>
            <person name="Boot N."/>
            <person name="Cabral A."/>
            <person name="Kemen E."/>
            <person name="Thines M."/>
            <person name="Ah-Fong A."/>
            <person name="Anderson R."/>
            <person name="Badejoko W."/>
            <person name="Bittner-Eddy P."/>
            <person name="Boore J.L."/>
            <person name="Chibucos M.C."/>
            <person name="Coates M."/>
            <person name="Dehal P."/>
            <person name="Delehaunty K."/>
            <person name="Dong S."/>
            <person name="Downton P."/>
            <person name="Dumas B."/>
            <person name="Fabro G."/>
            <person name="Fronick C."/>
            <person name="Fuerstenberg S.I."/>
            <person name="Fulton L."/>
            <person name="Gaulin E."/>
            <person name="Govers F."/>
            <person name="Hughes L."/>
            <person name="Humphray S."/>
            <person name="Jiang R.H."/>
            <person name="Judelson H."/>
            <person name="Kamoun S."/>
            <person name="Kyung K."/>
            <person name="Meijer H."/>
            <person name="Minx P."/>
            <person name="Morris P."/>
            <person name="Nelson J."/>
            <person name="Phuntumart V."/>
            <person name="Qutob D."/>
            <person name="Rehmany A."/>
            <person name="Rougon-Cardoso A."/>
            <person name="Ryden P."/>
            <person name="Torto-Alalibo T."/>
            <person name="Studholme D."/>
            <person name="Wang Y."/>
            <person name="Win J."/>
            <person name="Wood J."/>
            <person name="Clifton S.W."/>
            <person name="Rogers J."/>
            <person name="Van den Ackerveken G."/>
            <person name="Jones J.D."/>
            <person name="McDowell J.M."/>
            <person name="Beynon J."/>
            <person name="Tyler B.M."/>
        </authorList>
    </citation>
    <scope>NUCLEOTIDE SEQUENCE [LARGE SCALE GENOMIC DNA]</scope>
    <source>
        <strain evidence="2">Emoy2</strain>
    </source>
</reference>
<name>M4B1Y8_HYAAE</name>